<dbReference type="PANTHER" id="PTHR47765">
    <property type="entry name" value="3'-5' EXONUCLEASE DOMAIN-CONTAINING PROTEIN"/>
    <property type="match status" value="1"/>
</dbReference>
<proteinExistence type="predicted"/>
<dbReference type="OMA" id="WINDAIR"/>
<accession>A0A9J6G3J1</accession>
<dbReference type="OrthoDB" id="18193at2759"/>
<gene>
    <name evidence="1" type="ORF">HPB48_012397</name>
</gene>
<dbReference type="AlphaFoldDB" id="A0A9J6G3J1"/>
<dbReference type="Proteomes" id="UP000821853">
    <property type="component" value="Chromosome 2"/>
</dbReference>
<organism evidence="1 2">
    <name type="scientific">Haemaphysalis longicornis</name>
    <name type="common">Bush tick</name>
    <dbReference type="NCBI Taxonomy" id="44386"/>
    <lineage>
        <taxon>Eukaryota</taxon>
        <taxon>Metazoa</taxon>
        <taxon>Ecdysozoa</taxon>
        <taxon>Arthropoda</taxon>
        <taxon>Chelicerata</taxon>
        <taxon>Arachnida</taxon>
        <taxon>Acari</taxon>
        <taxon>Parasitiformes</taxon>
        <taxon>Ixodida</taxon>
        <taxon>Ixodoidea</taxon>
        <taxon>Ixodidae</taxon>
        <taxon>Haemaphysalinae</taxon>
        <taxon>Haemaphysalis</taxon>
    </lineage>
</organism>
<dbReference type="VEuPathDB" id="VectorBase:HLOH_057504"/>
<name>A0A9J6G3J1_HAELO</name>
<evidence type="ECO:0000313" key="1">
    <source>
        <dbReference type="EMBL" id="KAH9369321.1"/>
    </source>
</evidence>
<sequence length="318" mass="36604">MFAVGVKPEFVGEAWTAQLETLWQAGKQSKTKPFVRALESFFETTPNCFECALALTCNASDFGQNRPYTQLSFTIMCVFKEWLRQHRDRYSILTSELKARALDAVLSARGSSALIDAVCQAYRLEENAYSYVGLVRGLLQKQFFNEASTLVVRLNLQPQFALGEIAVPLFLLDKLSLLDNYLADYPELQEEMVRYLDRLYKDSRPVWDLVHSLNLKDNGKAKLHPKALGKAISRMLKQYDLPAHTCRHFHFSRSKSALKYLIHKRYDELEYSGPSWREMVLQVVQDNEDLHLELVRELMNANEYESAWALPSGSTCRQ</sequence>
<reference evidence="1 2" key="1">
    <citation type="journal article" date="2020" name="Cell">
        <title>Large-Scale Comparative Analyses of Tick Genomes Elucidate Their Genetic Diversity and Vector Capacities.</title>
        <authorList>
            <consortium name="Tick Genome and Microbiome Consortium (TIGMIC)"/>
            <person name="Jia N."/>
            <person name="Wang J."/>
            <person name="Shi W."/>
            <person name="Du L."/>
            <person name="Sun Y."/>
            <person name="Zhan W."/>
            <person name="Jiang J.F."/>
            <person name="Wang Q."/>
            <person name="Zhang B."/>
            <person name="Ji P."/>
            <person name="Bell-Sakyi L."/>
            <person name="Cui X.M."/>
            <person name="Yuan T.T."/>
            <person name="Jiang B.G."/>
            <person name="Yang W.F."/>
            <person name="Lam T.T."/>
            <person name="Chang Q.C."/>
            <person name="Ding S.J."/>
            <person name="Wang X.J."/>
            <person name="Zhu J.G."/>
            <person name="Ruan X.D."/>
            <person name="Zhao L."/>
            <person name="Wei J.T."/>
            <person name="Ye R.Z."/>
            <person name="Que T.C."/>
            <person name="Du C.H."/>
            <person name="Zhou Y.H."/>
            <person name="Cheng J.X."/>
            <person name="Dai P.F."/>
            <person name="Guo W.B."/>
            <person name="Han X.H."/>
            <person name="Huang E.J."/>
            <person name="Li L.F."/>
            <person name="Wei W."/>
            <person name="Gao Y.C."/>
            <person name="Liu J.Z."/>
            <person name="Shao H.Z."/>
            <person name="Wang X."/>
            <person name="Wang C.C."/>
            <person name="Yang T.C."/>
            <person name="Huo Q.B."/>
            <person name="Li W."/>
            <person name="Chen H.Y."/>
            <person name="Chen S.E."/>
            <person name="Zhou L.G."/>
            <person name="Ni X.B."/>
            <person name="Tian J.H."/>
            <person name="Sheng Y."/>
            <person name="Liu T."/>
            <person name="Pan Y.S."/>
            <person name="Xia L.Y."/>
            <person name="Li J."/>
            <person name="Zhao F."/>
            <person name="Cao W.C."/>
        </authorList>
    </citation>
    <scope>NUCLEOTIDE SEQUENCE [LARGE SCALE GENOMIC DNA]</scope>
    <source>
        <strain evidence="1">HaeL-2018</strain>
    </source>
</reference>
<keyword evidence="2" id="KW-1185">Reference proteome</keyword>
<comment type="caution">
    <text evidence="1">The sequence shown here is derived from an EMBL/GenBank/DDBJ whole genome shotgun (WGS) entry which is preliminary data.</text>
</comment>
<dbReference type="EMBL" id="JABSTR010000004">
    <property type="protein sequence ID" value="KAH9369321.1"/>
    <property type="molecule type" value="Genomic_DNA"/>
</dbReference>
<evidence type="ECO:0000313" key="2">
    <source>
        <dbReference type="Proteomes" id="UP000821853"/>
    </source>
</evidence>
<dbReference type="PANTHER" id="PTHR47765:SF2">
    <property type="entry name" value="EXONUCLEASE MUT-7 HOMOLOG"/>
    <property type="match status" value="1"/>
</dbReference>
<protein>
    <submittedName>
        <fullName evidence="1">Uncharacterized protein</fullName>
    </submittedName>
</protein>
<dbReference type="InterPro" id="IPR052408">
    <property type="entry name" value="Exonuclease_MUT-7-like"/>
</dbReference>